<keyword evidence="3" id="KW-1185">Reference proteome</keyword>
<evidence type="ECO:0000313" key="3">
    <source>
        <dbReference type="Proteomes" id="UP001230504"/>
    </source>
</evidence>
<comment type="caution">
    <text evidence="2">The sequence shown here is derived from an EMBL/GenBank/DDBJ whole genome shotgun (WGS) entry which is preliminary data.</text>
</comment>
<reference evidence="2" key="1">
    <citation type="submission" date="2021-06" db="EMBL/GenBank/DDBJ databases">
        <title>Comparative genomics, transcriptomics and evolutionary studies reveal genomic signatures of adaptation to plant cell wall in hemibiotrophic fungi.</title>
        <authorList>
            <consortium name="DOE Joint Genome Institute"/>
            <person name="Baroncelli R."/>
            <person name="Diaz J.F."/>
            <person name="Benocci T."/>
            <person name="Peng M."/>
            <person name="Battaglia E."/>
            <person name="Haridas S."/>
            <person name="Andreopoulos W."/>
            <person name="Labutti K."/>
            <person name="Pangilinan J."/>
            <person name="Floch G.L."/>
            <person name="Makela M.R."/>
            <person name="Henrissat B."/>
            <person name="Grigoriev I.V."/>
            <person name="Crouch J.A."/>
            <person name="De Vries R.P."/>
            <person name="Sukno S.A."/>
            <person name="Thon M.R."/>
        </authorList>
    </citation>
    <scope>NUCLEOTIDE SEQUENCE</scope>
    <source>
        <strain evidence="2">CBS 125086</strain>
    </source>
</reference>
<sequence length="214" mass="21444">MQFKILVVVAAAATGALAIGDLSGSFPQNLRRGADALEARDEASCIAAVSEHASFTTDFPPIPDALATGTGANIPQITDPCKFPSVTGSVGEVLTSYSSALQSWEDAHITEIRALWGACSDVPEISALIAQFGASICSTALSPITSQAADAATATATATTAGAGETSAVSSTAVPAAAAPRETGMLIAAAAAAAGFFMPCFLMSSATRIPIVYT</sequence>
<dbReference type="Proteomes" id="UP001230504">
    <property type="component" value="Unassembled WGS sequence"/>
</dbReference>
<evidence type="ECO:0008006" key="4">
    <source>
        <dbReference type="Google" id="ProtNLM"/>
    </source>
</evidence>
<evidence type="ECO:0000256" key="1">
    <source>
        <dbReference type="SAM" id="SignalP"/>
    </source>
</evidence>
<proteinExistence type="predicted"/>
<feature type="chain" id="PRO_5042145589" description="Infection structure specific protein" evidence="1">
    <location>
        <begin position="19"/>
        <end position="214"/>
    </location>
</feature>
<dbReference type="RefSeq" id="XP_060415373.1">
    <property type="nucleotide sequence ID" value="XM_060563567.1"/>
</dbReference>
<keyword evidence="1" id="KW-0732">Signal</keyword>
<protein>
    <recommendedName>
        <fullName evidence="4">Infection structure specific protein</fullName>
    </recommendedName>
</protein>
<gene>
    <name evidence="2" type="ORF">LY79DRAFT_668782</name>
</gene>
<dbReference type="GeneID" id="85447807"/>
<evidence type="ECO:0000313" key="2">
    <source>
        <dbReference type="EMBL" id="KAK1594152.1"/>
    </source>
</evidence>
<organism evidence="2 3">
    <name type="scientific">Colletotrichum navitas</name>
    <dbReference type="NCBI Taxonomy" id="681940"/>
    <lineage>
        <taxon>Eukaryota</taxon>
        <taxon>Fungi</taxon>
        <taxon>Dikarya</taxon>
        <taxon>Ascomycota</taxon>
        <taxon>Pezizomycotina</taxon>
        <taxon>Sordariomycetes</taxon>
        <taxon>Hypocreomycetidae</taxon>
        <taxon>Glomerellales</taxon>
        <taxon>Glomerellaceae</taxon>
        <taxon>Colletotrichum</taxon>
        <taxon>Colletotrichum graminicola species complex</taxon>
    </lineage>
</organism>
<accession>A0AAD8V4N8</accession>
<name>A0AAD8V4N8_9PEZI</name>
<dbReference type="AlphaFoldDB" id="A0AAD8V4N8"/>
<feature type="signal peptide" evidence="1">
    <location>
        <begin position="1"/>
        <end position="18"/>
    </location>
</feature>
<dbReference type="EMBL" id="JAHLJV010000021">
    <property type="protein sequence ID" value="KAK1594152.1"/>
    <property type="molecule type" value="Genomic_DNA"/>
</dbReference>